<reference evidence="2" key="1">
    <citation type="submission" date="2021-01" db="EMBL/GenBank/DDBJ databases">
        <authorList>
            <person name="Corre E."/>
            <person name="Pelletier E."/>
            <person name="Niang G."/>
            <person name="Scheremetjew M."/>
            <person name="Finn R."/>
            <person name="Kale V."/>
            <person name="Holt S."/>
            <person name="Cochrane G."/>
            <person name="Meng A."/>
            <person name="Brown T."/>
            <person name="Cohen L."/>
        </authorList>
    </citation>
    <scope>NUCLEOTIDE SEQUENCE</scope>
    <source>
        <strain evidence="2">CCMP219</strain>
    </source>
</reference>
<feature type="compositionally biased region" description="Basic and acidic residues" evidence="1">
    <location>
        <begin position="39"/>
        <end position="58"/>
    </location>
</feature>
<feature type="compositionally biased region" description="Basic and acidic residues" evidence="1">
    <location>
        <begin position="10"/>
        <end position="21"/>
    </location>
</feature>
<dbReference type="AlphaFoldDB" id="A0A7R9VUQ9"/>
<name>A0A7R9VUQ9_9CHLO</name>
<accession>A0A7R9VUQ9</accession>
<dbReference type="InterPro" id="IPR009050">
    <property type="entry name" value="Globin-like_sf"/>
</dbReference>
<organism evidence="2">
    <name type="scientific">Chlamydomonas euryale</name>
    <dbReference type="NCBI Taxonomy" id="1486919"/>
    <lineage>
        <taxon>Eukaryota</taxon>
        <taxon>Viridiplantae</taxon>
        <taxon>Chlorophyta</taxon>
        <taxon>core chlorophytes</taxon>
        <taxon>Chlorophyceae</taxon>
        <taxon>CS clade</taxon>
        <taxon>Chlamydomonadales</taxon>
        <taxon>Chlamydomonadaceae</taxon>
        <taxon>Chlamydomonas</taxon>
    </lineage>
</organism>
<dbReference type="Gene3D" id="1.10.490.10">
    <property type="entry name" value="Globins"/>
    <property type="match status" value="1"/>
</dbReference>
<feature type="region of interest" description="Disordered" evidence="1">
    <location>
        <begin position="1"/>
        <end position="58"/>
    </location>
</feature>
<dbReference type="InterPro" id="IPR012292">
    <property type="entry name" value="Globin/Proto"/>
</dbReference>
<dbReference type="GO" id="GO:0019825">
    <property type="term" value="F:oxygen binding"/>
    <property type="evidence" value="ECO:0007669"/>
    <property type="project" value="InterPro"/>
</dbReference>
<gene>
    <name evidence="2" type="ORF">CEUR00632_LOCUS17674</name>
</gene>
<dbReference type="EMBL" id="HBEC01037987">
    <property type="protein sequence ID" value="CAD8304630.1"/>
    <property type="molecule type" value="Transcribed_RNA"/>
</dbReference>
<evidence type="ECO:0000256" key="1">
    <source>
        <dbReference type="SAM" id="MobiDB-lite"/>
    </source>
</evidence>
<proteinExistence type="predicted"/>
<protein>
    <recommendedName>
        <fullName evidence="3">Globin</fullName>
    </recommendedName>
</protein>
<sequence>MTGSTPFDNDGDRPSWERTSEPGKSAMKRAPSTRASHARFAEDVPDGAEHAAKPHNRHGNEISMKKIVDVLYMKVLGDPLLAPFFQDFDVKRIKNQQEVVMAMVFGGADLLQTELPGFDMRRLHMRPIMERGLGVSHWQVYVNHFKATLDELADELPAEKRASALHWMKSTKDAFKPLTPDEVLDYEAYKAASKGGKCPF</sequence>
<dbReference type="GO" id="GO:0020037">
    <property type="term" value="F:heme binding"/>
    <property type="evidence" value="ECO:0007669"/>
    <property type="project" value="InterPro"/>
</dbReference>
<dbReference type="SUPFAM" id="SSF46458">
    <property type="entry name" value="Globin-like"/>
    <property type="match status" value="1"/>
</dbReference>
<evidence type="ECO:0000313" key="2">
    <source>
        <dbReference type="EMBL" id="CAD8304630.1"/>
    </source>
</evidence>
<evidence type="ECO:0008006" key="3">
    <source>
        <dbReference type="Google" id="ProtNLM"/>
    </source>
</evidence>